<dbReference type="OrthoDB" id="5585685at2759"/>
<evidence type="ECO:0000256" key="2">
    <source>
        <dbReference type="ARBA" id="ARBA00022658"/>
    </source>
</evidence>
<evidence type="ECO:0000313" key="5">
    <source>
        <dbReference type="EMBL" id="GLB40576.1"/>
    </source>
</evidence>
<feature type="compositionally biased region" description="Low complexity" evidence="4">
    <location>
        <begin position="464"/>
        <end position="473"/>
    </location>
</feature>
<dbReference type="SUPFAM" id="SSF48371">
    <property type="entry name" value="ARM repeat"/>
    <property type="match status" value="1"/>
</dbReference>
<gene>
    <name evidence="5" type="ORF">LshimejAT787_0804470</name>
</gene>
<dbReference type="EMBL" id="BRPK01000008">
    <property type="protein sequence ID" value="GLB40576.1"/>
    <property type="molecule type" value="Genomic_DNA"/>
</dbReference>
<evidence type="ECO:0000256" key="4">
    <source>
        <dbReference type="SAM" id="MobiDB-lite"/>
    </source>
</evidence>
<keyword evidence="3" id="KW-0143">Chaperone</keyword>
<dbReference type="AlphaFoldDB" id="A0A9P3PSP4"/>
<name>A0A9P3PSP4_LYOSH</name>
<dbReference type="GO" id="GO:0007186">
    <property type="term" value="P:G protein-coupled receptor signaling pathway"/>
    <property type="evidence" value="ECO:0007669"/>
    <property type="project" value="TreeGrafter"/>
</dbReference>
<evidence type="ECO:0000313" key="6">
    <source>
        <dbReference type="Proteomes" id="UP001063166"/>
    </source>
</evidence>
<accession>A0A9P3PSP4</accession>
<dbReference type="InterPro" id="IPR019318">
    <property type="entry name" value="Gua_nucleotide_exch_fac_Ric8"/>
</dbReference>
<dbReference type="PANTHER" id="PTHR12425">
    <property type="entry name" value="SYNEMBRYN"/>
    <property type="match status" value="1"/>
</dbReference>
<protein>
    <submittedName>
        <fullName evidence="5">Guanine nucleotide exchange factor synembryn</fullName>
    </submittedName>
</protein>
<dbReference type="Proteomes" id="UP001063166">
    <property type="component" value="Unassembled WGS sequence"/>
</dbReference>
<evidence type="ECO:0000256" key="1">
    <source>
        <dbReference type="ARBA" id="ARBA00009049"/>
    </source>
</evidence>
<dbReference type="PANTHER" id="PTHR12425:SF5">
    <property type="entry name" value="SYNEMBRYN"/>
    <property type="match status" value="1"/>
</dbReference>
<reference evidence="5" key="1">
    <citation type="submission" date="2022-07" db="EMBL/GenBank/DDBJ databases">
        <title>The genome of Lyophyllum shimeji provides insight into the initial evolution of ectomycorrhizal fungal genome.</title>
        <authorList>
            <person name="Kobayashi Y."/>
            <person name="Shibata T."/>
            <person name="Hirakawa H."/>
            <person name="Shigenobu S."/>
            <person name="Nishiyama T."/>
            <person name="Yamada A."/>
            <person name="Hasebe M."/>
            <person name="Kawaguchi M."/>
        </authorList>
    </citation>
    <scope>NUCLEOTIDE SEQUENCE</scope>
    <source>
        <strain evidence="5">AT787</strain>
    </source>
</reference>
<keyword evidence="6" id="KW-1185">Reference proteome</keyword>
<feature type="region of interest" description="Disordered" evidence="4">
    <location>
        <begin position="464"/>
        <end position="490"/>
    </location>
</feature>
<dbReference type="GO" id="GO:0005737">
    <property type="term" value="C:cytoplasm"/>
    <property type="evidence" value="ECO:0007669"/>
    <property type="project" value="TreeGrafter"/>
</dbReference>
<comment type="similarity">
    <text evidence="1">Belongs to the synembryn family.</text>
</comment>
<proteinExistence type="inferred from homology"/>
<organism evidence="5 6">
    <name type="scientific">Lyophyllum shimeji</name>
    <name type="common">Hon-shimeji</name>
    <name type="synonym">Tricholoma shimeji</name>
    <dbReference type="NCBI Taxonomy" id="47721"/>
    <lineage>
        <taxon>Eukaryota</taxon>
        <taxon>Fungi</taxon>
        <taxon>Dikarya</taxon>
        <taxon>Basidiomycota</taxon>
        <taxon>Agaricomycotina</taxon>
        <taxon>Agaricomycetes</taxon>
        <taxon>Agaricomycetidae</taxon>
        <taxon>Agaricales</taxon>
        <taxon>Tricholomatineae</taxon>
        <taxon>Lyophyllaceae</taxon>
        <taxon>Lyophyllum</taxon>
    </lineage>
</organism>
<evidence type="ECO:0000256" key="3">
    <source>
        <dbReference type="ARBA" id="ARBA00023186"/>
    </source>
</evidence>
<comment type="caution">
    <text evidence="5">The sequence shown here is derived from an EMBL/GenBank/DDBJ whole genome shotgun (WGS) entry which is preliminary data.</text>
</comment>
<dbReference type="GO" id="GO:0001965">
    <property type="term" value="F:G-protein alpha-subunit binding"/>
    <property type="evidence" value="ECO:0007669"/>
    <property type="project" value="TreeGrafter"/>
</dbReference>
<keyword evidence="2" id="KW-0344">Guanine-nucleotide releasing factor</keyword>
<sequence>MTDILQSYAALSASSSSSDVSAVLQSIIDTSSSAVDASTRTELLKCLLRDLKALSNGSVSSTLSSDDAAQALLALKMLGRSPAGSEYLASPANLSTLLALSSSFKDDPVASSEALRCVANALVLIEEARTPFLEKEVDGGTFAISTLEETSLPDHIFVLSRILHRCIVSGPPFVRTMVESKWNGRSLVEIIGTKINTLTDEVLAGTRMAREALCDLLKLTSVIAIHYPKMVEAEPQHSKDADPNERIVLGDCWSHKLDGLLPPTLRAFMSLPPTSPSPIAIPLTNAIHALITIPINPELRPVWFGTSNTTPTPVVQRACDLLDASFSHYFPGAIDVDDESVRDRCKAESPDDRIDDLLLPLVALLTKFCIADEASRVHVRQWIVPDNLDRTVPLEGRADILGRCLRLLGSVYHPGLKAAVGEMLFAMCDSDAANLSSLVGYGNVAGFLFHKGVLNAPATTTNSTFNPSTSDTPINPITGMKQEPKQSLDMTDEEKAQEMEKLFVLFDRMEKTGAISPDQNPMRTVIQKATFGG</sequence>
<dbReference type="GO" id="GO:0005085">
    <property type="term" value="F:guanyl-nucleotide exchange factor activity"/>
    <property type="evidence" value="ECO:0007669"/>
    <property type="project" value="UniProtKB-KW"/>
</dbReference>
<dbReference type="InterPro" id="IPR016024">
    <property type="entry name" value="ARM-type_fold"/>
</dbReference>
<dbReference type="Pfam" id="PF10165">
    <property type="entry name" value="Ric8"/>
    <property type="match status" value="1"/>
</dbReference>